<dbReference type="AlphaFoldDB" id="A0A285B5A2"/>
<proteinExistence type="predicted"/>
<dbReference type="EMBL" id="FZTC01000020">
    <property type="protein sequence ID" value="SNU36117.1"/>
    <property type="molecule type" value="Genomic_DNA"/>
</dbReference>
<evidence type="ECO:0000313" key="2">
    <source>
        <dbReference type="Proteomes" id="UP000220639"/>
    </source>
</evidence>
<organism evidence="1 2">
    <name type="scientific">Klebsiella grimontii</name>
    <dbReference type="NCBI Taxonomy" id="2058152"/>
    <lineage>
        <taxon>Bacteria</taxon>
        <taxon>Pseudomonadati</taxon>
        <taxon>Pseudomonadota</taxon>
        <taxon>Gammaproteobacteria</taxon>
        <taxon>Enterobacterales</taxon>
        <taxon>Enterobacteriaceae</taxon>
        <taxon>Klebsiella/Raoultella group</taxon>
        <taxon>Klebsiella</taxon>
    </lineage>
</organism>
<accession>A0A285B5A2</accession>
<evidence type="ECO:0000313" key="1">
    <source>
        <dbReference type="EMBL" id="SNU36117.1"/>
    </source>
</evidence>
<protein>
    <submittedName>
        <fullName evidence="1">Uncharacterized protein</fullName>
    </submittedName>
</protein>
<name>A0A285B5A2_9ENTR</name>
<sequence>MLTHRWTPLSLDIRAAIGALPKTFYSLILSNAKLMPVFPKAISRALAHYPGAFKAKNAPSAGNKCPLIVHLLLWGYAP</sequence>
<dbReference type="Proteomes" id="UP000220639">
    <property type="component" value="Unassembled WGS sequence"/>
</dbReference>
<reference evidence="2" key="1">
    <citation type="submission" date="2017-08" db="EMBL/GenBank/DDBJ databases">
        <authorList>
            <person name="Brisse S."/>
        </authorList>
    </citation>
    <scope>NUCLEOTIDE SEQUENCE [LARGE SCALE GENOMIC DNA]</scope>
    <source>
        <strain evidence="2">06D021</strain>
    </source>
</reference>
<gene>
    <name evidence="1" type="ORF">KOSB73_270017</name>
</gene>